<gene>
    <name evidence="1" type="ordered locus">FSU_2071</name>
</gene>
<accession>D9SBT5</accession>
<dbReference type="Proteomes" id="UP000000517">
    <property type="component" value="Chromosome"/>
</dbReference>
<evidence type="ECO:0000313" key="2">
    <source>
        <dbReference type="Proteomes" id="UP000000517"/>
    </source>
</evidence>
<organism evidence="1 2">
    <name type="scientific">Fibrobacter succinogenes (strain ATCC 19169 / S85)</name>
    <dbReference type="NCBI Taxonomy" id="59374"/>
    <lineage>
        <taxon>Bacteria</taxon>
        <taxon>Pseudomonadati</taxon>
        <taxon>Fibrobacterota</taxon>
        <taxon>Fibrobacteria</taxon>
        <taxon>Fibrobacterales</taxon>
        <taxon>Fibrobacteraceae</taxon>
        <taxon>Fibrobacter</taxon>
    </lineage>
</organism>
<dbReference type="EMBL" id="CP002158">
    <property type="protein sequence ID" value="ADL26335.1"/>
    <property type="molecule type" value="Genomic_DNA"/>
</dbReference>
<reference evidence="2" key="1">
    <citation type="submission" date="2010-08" db="EMBL/GenBank/DDBJ databases">
        <title>Complete sequence of Fibrobacter succinogenes subsp. succinogenes S85.</title>
        <authorList>
            <person name="Durkin A.S."/>
            <person name="Nelson K.E."/>
            <person name="Morrison M."/>
            <person name="Forsberg C.W."/>
            <person name="Wilson D.B."/>
            <person name="Russell J.B."/>
            <person name="Cann I.K.O."/>
            <person name="Mackie R.I."/>
            <person name="White B.A."/>
        </authorList>
    </citation>
    <scope>NUCLEOTIDE SEQUENCE [LARGE SCALE GENOMIC DNA]</scope>
    <source>
        <strain evidence="2">ATCC 19169 / S85</strain>
    </source>
</reference>
<dbReference type="HOGENOM" id="CLU_2206138_0_0_0"/>
<dbReference type="KEGG" id="fsc:FSU_2071"/>
<proteinExistence type="predicted"/>
<dbReference type="AlphaFoldDB" id="D9SBT5"/>
<sequence>MNRLFVYDVQIFIGDVQVHDDFHIVGKVIKIYNQAHLLVFVLLLVELDDVVNFHFDDSFLRHRNFDGHTLADRAFYNLALENQTGLVFAERGLLHVKYSHYSLAINV</sequence>
<name>D9SBT5_FIBSS</name>
<protein>
    <submittedName>
        <fullName evidence="1">Uncharacterized protein</fullName>
    </submittedName>
</protein>
<evidence type="ECO:0000313" key="1">
    <source>
        <dbReference type="EMBL" id="ADL26335.1"/>
    </source>
</evidence>